<keyword evidence="2" id="KW-1185">Reference proteome</keyword>
<dbReference type="AlphaFoldDB" id="A0AAV1IYH4"/>
<evidence type="ECO:0000313" key="1">
    <source>
        <dbReference type="EMBL" id="CAK1542179.1"/>
    </source>
</evidence>
<comment type="caution">
    <text evidence="1">The sequence shown here is derived from an EMBL/GenBank/DDBJ whole genome shotgun (WGS) entry which is preliminary data.</text>
</comment>
<sequence>MQTLFSHECRLSPTVFLNGRLLVASGEDVEYLFNNSVQRRLSVVSHSCTQALLDVRRTRTAHAPSICAYSPIIAFRRNNGLSAEVISVFYS</sequence>
<organism evidence="1 2">
    <name type="scientific">Leptosia nina</name>
    <dbReference type="NCBI Taxonomy" id="320188"/>
    <lineage>
        <taxon>Eukaryota</taxon>
        <taxon>Metazoa</taxon>
        <taxon>Ecdysozoa</taxon>
        <taxon>Arthropoda</taxon>
        <taxon>Hexapoda</taxon>
        <taxon>Insecta</taxon>
        <taxon>Pterygota</taxon>
        <taxon>Neoptera</taxon>
        <taxon>Endopterygota</taxon>
        <taxon>Lepidoptera</taxon>
        <taxon>Glossata</taxon>
        <taxon>Ditrysia</taxon>
        <taxon>Papilionoidea</taxon>
        <taxon>Pieridae</taxon>
        <taxon>Pierinae</taxon>
        <taxon>Leptosia</taxon>
    </lineage>
</organism>
<reference evidence="1 2" key="1">
    <citation type="submission" date="2023-11" db="EMBL/GenBank/DDBJ databases">
        <authorList>
            <person name="Okamura Y."/>
        </authorList>
    </citation>
    <scope>NUCLEOTIDE SEQUENCE [LARGE SCALE GENOMIC DNA]</scope>
</reference>
<accession>A0AAV1IYH4</accession>
<protein>
    <submittedName>
        <fullName evidence="1">Uncharacterized protein</fullName>
    </submittedName>
</protein>
<dbReference type="Proteomes" id="UP001497472">
    <property type="component" value="Unassembled WGS sequence"/>
</dbReference>
<proteinExistence type="predicted"/>
<evidence type="ECO:0000313" key="2">
    <source>
        <dbReference type="Proteomes" id="UP001497472"/>
    </source>
</evidence>
<name>A0AAV1IYH4_9NEOP</name>
<gene>
    <name evidence="1" type="ORF">LNINA_LOCUS2095</name>
</gene>
<dbReference type="EMBL" id="CAVLEF010000003">
    <property type="protein sequence ID" value="CAK1542179.1"/>
    <property type="molecule type" value="Genomic_DNA"/>
</dbReference>